<dbReference type="NCBIfam" id="TIGR02644">
    <property type="entry name" value="Y_phosphoryl"/>
    <property type="match status" value="1"/>
</dbReference>
<evidence type="ECO:0000313" key="10">
    <source>
        <dbReference type="Proteomes" id="UP000266489"/>
    </source>
</evidence>
<dbReference type="InterPro" id="IPR036320">
    <property type="entry name" value="Glycosyl_Trfase_fam3_N_dom_sf"/>
</dbReference>
<sequence length="283" mass="29623">MNRNFAELIEQKKSGGELSEEEISWWIDGLVGGSIPDYQTSAMLMAIYFKGMNAHETSWLTHCISTSGDVIDLSSLKGVKCDKHSSGGVADTVSIPLIAIAASCGAVMPKMSGRGLGHSGGTIDKLESIPGFDVNLTSLAFMEIVNRLGGAIMAQTGDVAVADKKLYALRDVTATVDSVPLIASSIMGKKLASGADVIVLDVKWGSGAFMSSESEAIELAKTMVGIGEDNGKTTVAYVTDMNEPLGNAVGNALEIVEAVQVLKGHGPAKLVDVILTLCDEILM</sequence>
<evidence type="ECO:0000256" key="1">
    <source>
        <dbReference type="ARBA" id="ARBA00006915"/>
    </source>
</evidence>
<dbReference type="Pfam" id="PF02885">
    <property type="entry name" value="Glycos_trans_3N"/>
    <property type="match status" value="1"/>
</dbReference>
<dbReference type="AlphaFoldDB" id="A0A398DJJ7"/>
<dbReference type="Proteomes" id="UP000266489">
    <property type="component" value="Unassembled WGS sequence"/>
</dbReference>
<name>A0A398DJJ7_9BACT</name>
<dbReference type="InterPro" id="IPR000312">
    <property type="entry name" value="Glycosyl_Trfase_fam3"/>
</dbReference>
<comment type="subunit">
    <text evidence="2">Homodimer.</text>
</comment>
<dbReference type="InterPro" id="IPR018090">
    <property type="entry name" value="Pyrmidine_PPas_bac/euk"/>
</dbReference>
<dbReference type="SUPFAM" id="SSF47648">
    <property type="entry name" value="Nucleoside phosphorylase/phosphoribosyltransferase N-terminal domain"/>
    <property type="match status" value="1"/>
</dbReference>
<comment type="similarity">
    <text evidence="1">Belongs to the thymidine/pyrimidine-nucleoside phosphorylase family.</text>
</comment>
<evidence type="ECO:0000256" key="6">
    <source>
        <dbReference type="ARBA" id="ARBA00048550"/>
    </source>
</evidence>
<evidence type="ECO:0000313" key="9">
    <source>
        <dbReference type="EMBL" id="RIE11314.1"/>
    </source>
</evidence>
<dbReference type="Gene3D" id="1.20.970.10">
    <property type="entry name" value="Transferase, Pyrimidine Nucleoside Phosphorylase, Chain C"/>
    <property type="match status" value="1"/>
</dbReference>
<dbReference type="GO" id="GO:0006213">
    <property type="term" value="P:pyrimidine nucleoside metabolic process"/>
    <property type="evidence" value="ECO:0007669"/>
    <property type="project" value="InterPro"/>
</dbReference>
<accession>A0A398DJJ7</accession>
<evidence type="ECO:0000256" key="5">
    <source>
        <dbReference type="ARBA" id="ARBA00022679"/>
    </source>
</evidence>
<dbReference type="InterPro" id="IPR035902">
    <property type="entry name" value="Nuc_phospho_transferase"/>
</dbReference>
<dbReference type="FunFam" id="3.40.1030.10:FF:000003">
    <property type="entry name" value="Pyrimidine-nucleoside phosphorylase"/>
    <property type="match status" value="1"/>
</dbReference>
<dbReference type="EMBL" id="QXIU01000118">
    <property type="protein sequence ID" value="RIE11314.1"/>
    <property type="molecule type" value="Genomic_DNA"/>
</dbReference>
<dbReference type="RefSeq" id="WP_119119852.1">
    <property type="nucleotide sequence ID" value="NZ_QXIU01000118.1"/>
</dbReference>
<dbReference type="PANTHER" id="PTHR10515:SF0">
    <property type="entry name" value="THYMIDINE PHOSPHORYLASE"/>
    <property type="match status" value="1"/>
</dbReference>
<comment type="catalytic activity">
    <reaction evidence="6">
        <text>thymidine + phosphate = 2-deoxy-alpha-D-ribose 1-phosphate + thymine</text>
        <dbReference type="Rhea" id="RHEA:16037"/>
        <dbReference type="ChEBI" id="CHEBI:17748"/>
        <dbReference type="ChEBI" id="CHEBI:17821"/>
        <dbReference type="ChEBI" id="CHEBI:43474"/>
        <dbReference type="ChEBI" id="CHEBI:57259"/>
        <dbReference type="EC" id="2.4.2.4"/>
    </reaction>
</comment>
<evidence type="ECO:0000259" key="7">
    <source>
        <dbReference type="Pfam" id="PF00591"/>
    </source>
</evidence>
<feature type="domain" description="Glycosyl transferase family 3" evidence="7">
    <location>
        <begin position="80"/>
        <end position="281"/>
    </location>
</feature>
<dbReference type="Pfam" id="PF00591">
    <property type="entry name" value="Glycos_transf_3"/>
    <property type="match status" value="1"/>
</dbReference>
<evidence type="ECO:0000256" key="4">
    <source>
        <dbReference type="ARBA" id="ARBA00022676"/>
    </source>
</evidence>
<evidence type="ECO:0000256" key="3">
    <source>
        <dbReference type="ARBA" id="ARBA00011892"/>
    </source>
</evidence>
<dbReference type="GO" id="GO:0005829">
    <property type="term" value="C:cytosol"/>
    <property type="evidence" value="ECO:0007669"/>
    <property type="project" value="TreeGrafter"/>
</dbReference>
<organism evidence="9 10">
    <name type="scientific">Candidatus Cryosericum odellii</name>
    <dbReference type="NCBI Taxonomy" id="2290917"/>
    <lineage>
        <taxon>Bacteria</taxon>
        <taxon>Pseudomonadati</taxon>
        <taxon>Caldisericota/Cryosericota group</taxon>
        <taxon>Candidatus Cryosericota</taxon>
        <taxon>Candidatus Cryosericia</taxon>
        <taxon>Candidatus Cryosericales</taxon>
        <taxon>Candidatus Cryosericaceae</taxon>
        <taxon>Candidatus Cryosericum</taxon>
    </lineage>
</organism>
<reference evidence="9 10" key="1">
    <citation type="submission" date="2018-09" db="EMBL/GenBank/DDBJ databases">
        <title>Discovery and Ecogenomic Context for Candidatus Cryosericales, a Global Caldiserica Order Active in Thawing Permafrost.</title>
        <authorList>
            <person name="Martinez M.A."/>
            <person name="Woodcroft B.J."/>
            <person name="Ignacio Espinoza J.C."/>
            <person name="Zayed A."/>
            <person name="Singleton C.M."/>
            <person name="Boyd J."/>
            <person name="Li Y.-F."/>
            <person name="Purvine S."/>
            <person name="Maughan H."/>
            <person name="Hodgkins S.B."/>
            <person name="Anderson D."/>
            <person name="Sederholm M."/>
            <person name="Temperton B."/>
            <person name="Saleska S.R."/>
            <person name="Tyson G.W."/>
            <person name="Rich V.I."/>
        </authorList>
    </citation>
    <scope>NUCLEOTIDE SEQUENCE [LARGE SCALE GENOMIC DNA]</scope>
    <source>
        <strain evidence="9 10">SMC5</strain>
    </source>
</reference>
<dbReference type="InterPro" id="IPR000053">
    <property type="entry name" value="Thymidine/pyrmidine_PPase"/>
</dbReference>
<dbReference type="GO" id="GO:0006206">
    <property type="term" value="P:pyrimidine nucleobase metabolic process"/>
    <property type="evidence" value="ECO:0007669"/>
    <property type="project" value="InterPro"/>
</dbReference>
<dbReference type="InterPro" id="IPR017459">
    <property type="entry name" value="Glycosyl_Trfase_fam3_N_dom"/>
</dbReference>
<comment type="caution">
    <text evidence="9">The sequence shown here is derived from an EMBL/GenBank/DDBJ whole genome shotgun (WGS) entry which is preliminary data.</text>
</comment>
<dbReference type="EC" id="2.4.2.4" evidence="3"/>
<dbReference type="NCBIfam" id="NF004490">
    <property type="entry name" value="PRK05820.1"/>
    <property type="match status" value="1"/>
</dbReference>
<feature type="domain" description="Glycosyl transferase family 3 N-terminal" evidence="8">
    <location>
        <begin position="7"/>
        <end position="64"/>
    </location>
</feature>
<dbReference type="OrthoDB" id="9763887at2"/>
<evidence type="ECO:0000259" key="8">
    <source>
        <dbReference type="Pfam" id="PF02885"/>
    </source>
</evidence>
<dbReference type="GO" id="GO:0004645">
    <property type="term" value="F:1,4-alpha-oligoglucan phosphorylase activity"/>
    <property type="evidence" value="ECO:0007669"/>
    <property type="project" value="InterPro"/>
</dbReference>
<proteinExistence type="inferred from homology"/>
<gene>
    <name evidence="9" type="ORF">SMC5_05015</name>
</gene>
<dbReference type="Gene3D" id="3.40.1030.10">
    <property type="entry name" value="Nucleoside phosphorylase/phosphoribosyltransferase catalytic domain"/>
    <property type="match status" value="1"/>
</dbReference>
<protein>
    <recommendedName>
        <fullName evidence="3">thymidine phosphorylase</fullName>
        <ecNumber evidence="3">2.4.2.4</ecNumber>
    </recommendedName>
</protein>
<keyword evidence="4 9" id="KW-0328">Glycosyltransferase</keyword>
<dbReference type="GO" id="GO:0009032">
    <property type="term" value="F:thymidine phosphorylase activity"/>
    <property type="evidence" value="ECO:0007669"/>
    <property type="project" value="UniProtKB-EC"/>
</dbReference>
<evidence type="ECO:0000256" key="2">
    <source>
        <dbReference type="ARBA" id="ARBA00011738"/>
    </source>
</evidence>
<keyword evidence="5 9" id="KW-0808">Transferase</keyword>
<feature type="non-terminal residue" evidence="9">
    <location>
        <position position="283"/>
    </location>
</feature>
<dbReference type="SUPFAM" id="SSF52418">
    <property type="entry name" value="Nucleoside phosphorylase/phosphoribosyltransferase catalytic domain"/>
    <property type="match status" value="1"/>
</dbReference>
<dbReference type="PANTHER" id="PTHR10515">
    <property type="entry name" value="THYMIDINE PHOSPHORYLASE"/>
    <property type="match status" value="1"/>
</dbReference>